<feature type="region of interest" description="Disordered" evidence="3">
    <location>
        <begin position="1"/>
        <end position="46"/>
    </location>
</feature>
<organism evidence="5 6">
    <name type="scientific">Marasmius crinis-equi</name>
    <dbReference type="NCBI Taxonomy" id="585013"/>
    <lineage>
        <taxon>Eukaryota</taxon>
        <taxon>Fungi</taxon>
        <taxon>Dikarya</taxon>
        <taxon>Basidiomycota</taxon>
        <taxon>Agaricomycotina</taxon>
        <taxon>Agaricomycetes</taxon>
        <taxon>Agaricomycetidae</taxon>
        <taxon>Agaricales</taxon>
        <taxon>Marasmiineae</taxon>
        <taxon>Marasmiaceae</taxon>
        <taxon>Marasmius</taxon>
    </lineage>
</organism>
<dbReference type="PANTHER" id="PTHR11360:SF177">
    <property type="entry name" value="RIBOFLAVIN TRANSPORTER MCH5"/>
    <property type="match status" value="1"/>
</dbReference>
<protein>
    <submittedName>
        <fullName evidence="5">Uncharacterized protein</fullName>
    </submittedName>
</protein>
<evidence type="ECO:0000256" key="3">
    <source>
        <dbReference type="SAM" id="MobiDB-lite"/>
    </source>
</evidence>
<feature type="transmembrane region" description="Helical" evidence="4">
    <location>
        <begin position="262"/>
        <end position="280"/>
    </location>
</feature>
<evidence type="ECO:0000313" key="5">
    <source>
        <dbReference type="EMBL" id="KAL0569492.1"/>
    </source>
</evidence>
<feature type="compositionally biased region" description="Pro residues" evidence="3">
    <location>
        <begin position="1"/>
        <end position="10"/>
    </location>
</feature>
<feature type="transmembrane region" description="Helical" evidence="4">
    <location>
        <begin position="379"/>
        <end position="396"/>
    </location>
</feature>
<comment type="similarity">
    <text evidence="2">Belongs to the major facilitator superfamily. Monocarboxylate porter (TC 2.A.1.13) family.</text>
</comment>
<evidence type="ECO:0000256" key="4">
    <source>
        <dbReference type="SAM" id="Phobius"/>
    </source>
</evidence>
<gene>
    <name evidence="5" type="ORF">V5O48_012474</name>
</gene>
<keyword evidence="6" id="KW-1185">Reference proteome</keyword>
<feature type="transmembrane region" description="Helical" evidence="4">
    <location>
        <begin position="150"/>
        <end position="173"/>
    </location>
</feature>
<feature type="transmembrane region" description="Helical" evidence="4">
    <location>
        <begin position="99"/>
        <end position="118"/>
    </location>
</feature>
<feature type="transmembrane region" description="Helical" evidence="4">
    <location>
        <begin position="58"/>
        <end position="79"/>
    </location>
</feature>
<evidence type="ECO:0000256" key="1">
    <source>
        <dbReference type="ARBA" id="ARBA00004141"/>
    </source>
</evidence>
<evidence type="ECO:0000313" key="6">
    <source>
        <dbReference type="Proteomes" id="UP001465976"/>
    </source>
</evidence>
<dbReference type="Gene3D" id="1.20.1250.20">
    <property type="entry name" value="MFS general substrate transporter like domains"/>
    <property type="match status" value="2"/>
</dbReference>
<dbReference type="SUPFAM" id="SSF103473">
    <property type="entry name" value="MFS general substrate transporter"/>
    <property type="match status" value="1"/>
</dbReference>
<dbReference type="EMBL" id="JBAHYK010001106">
    <property type="protein sequence ID" value="KAL0569492.1"/>
    <property type="molecule type" value="Genomic_DNA"/>
</dbReference>
<keyword evidence="4" id="KW-1133">Transmembrane helix</keyword>
<keyword evidence="4" id="KW-0472">Membrane</keyword>
<name>A0ABR3F309_9AGAR</name>
<feature type="transmembrane region" description="Helical" evidence="4">
    <location>
        <begin position="185"/>
        <end position="209"/>
    </location>
</feature>
<feature type="transmembrane region" description="Helical" evidence="4">
    <location>
        <begin position="348"/>
        <end position="367"/>
    </location>
</feature>
<proteinExistence type="inferred from homology"/>
<dbReference type="InterPro" id="IPR011701">
    <property type="entry name" value="MFS"/>
</dbReference>
<dbReference type="PANTHER" id="PTHR11360">
    <property type="entry name" value="MONOCARBOXYLATE TRANSPORTER"/>
    <property type="match status" value="1"/>
</dbReference>
<evidence type="ECO:0000256" key="2">
    <source>
        <dbReference type="ARBA" id="ARBA00006727"/>
    </source>
</evidence>
<feature type="transmembrane region" description="Helical" evidence="4">
    <location>
        <begin position="221"/>
        <end position="241"/>
    </location>
</feature>
<comment type="subcellular location">
    <subcellularLocation>
        <location evidence="1">Membrane</location>
        <topology evidence="1">Multi-pass membrane protein</topology>
    </subcellularLocation>
</comment>
<dbReference type="InterPro" id="IPR036259">
    <property type="entry name" value="MFS_trans_sf"/>
</dbReference>
<dbReference type="Proteomes" id="UP001465976">
    <property type="component" value="Unassembled WGS sequence"/>
</dbReference>
<feature type="transmembrane region" description="Helical" evidence="4">
    <location>
        <begin position="286"/>
        <end position="310"/>
    </location>
</feature>
<reference evidence="5 6" key="1">
    <citation type="submission" date="2024-02" db="EMBL/GenBank/DDBJ databases">
        <title>A draft genome for the cacao thread blight pathogen Marasmius crinis-equi.</title>
        <authorList>
            <person name="Cohen S.P."/>
            <person name="Baruah I.K."/>
            <person name="Amoako-Attah I."/>
            <person name="Bukari Y."/>
            <person name="Meinhardt L.W."/>
            <person name="Bailey B.A."/>
        </authorList>
    </citation>
    <scope>NUCLEOTIDE SEQUENCE [LARGE SCALE GENOMIC DNA]</scope>
    <source>
        <strain evidence="5 6">GH-76</strain>
    </source>
</reference>
<dbReference type="Pfam" id="PF07690">
    <property type="entry name" value="MFS_1"/>
    <property type="match status" value="1"/>
</dbReference>
<sequence length="488" mass="52240">MSTPSTPPTPSSSLERKEEDALDTLDTRQTPIEEKSLSDSRKGGEQDVVELPDGGLRAWLVVFGAMCNHFCSLGYISAWGTFQAYYQGTILRTSTPADIAWVGSIQVGLSLMPGLVVGRLLDMGYCRPSLAVSSALIIIGTFLVPECKSYWQFLLCQGFTIGLGTGGVIAINLSIVGHWFKRRRGLAVSVVATGASIGGVSFPIIIRALLLRVGFPWCMRIVGFLLMLLLGVGNVLLRTRLPPSTVGFQRKAFRQLFSSPAYVVYCASGFTAFMGAWTALTFLNAFALSIGISPGFAIYLTSIANGVSIISRPLCGHASDRWGPLNVMIPSTLILGISTYAWPYAKDQASLIAIAVIYGFVSWPPILRFIPTDTFSDPSFALGAYFALITNPVYPMGPSGDLGLRIGVALTVFGFGALIGTPISGTIQRSTGSYAPVGLYAGEYTAFGRPLVYDFDSSTLGSTNVVAAIQMILARQLLLGWTVLKGKV</sequence>
<comment type="caution">
    <text evidence="5">The sequence shown here is derived from an EMBL/GenBank/DDBJ whole genome shotgun (WGS) entry which is preliminary data.</text>
</comment>
<accession>A0ABR3F309</accession>
<feature type="compositionally biased region" description="Basic and acidic residues" evidence="3">
    <location>
        <begin position="31"/>
        <end position="45"/>
    </location>
</feature>
<keyword evidence="4" id="KW-0812">Transmembrane</keyword>
<feature type="transmembrane region" description="Helical" evidence="4">
    <location>
        <begin position="322"/>
        <end position="342"/>
    </location>
</feature>
<dbReference type="InterPro" id="IPR050327">
    <property type="entry name" value="Proton-linked_MCT"/>
</dbReference>
<feature type="transmembrane region" description="Helical" evidence="4">
    <location>
        <begin position="402"/>
        <end position="420"/>
    </location>
</feature>